<gene>
    <name evidence="1" type="ORF">PDJAM_G00130540</name>
</gene>
<comment type="caution">
    <text evidence="1">The sequence shown here is derived from an EMBL/GenBank/DDBJ whole genome shotgun (WGS) entry which is preliminary data.</text>
</comment>
<reference evidence="1" key="1">
    <citation type="submission" date="2020-02" db="EMBL/GenBank/DDBJ databases">
        <title>Genome sequencing of the panga catfish, Pangasius djambal.</title>
        <authorList>
            <person name="Wen M."/>
            <person name="Zahm M."/>
            <person name="Roques C."/>
            <person name="Cabau C."/>
            <person name="Klopp C."/>
            <person name="Donnadieu C."/>
            <person name="Jouanno E."/>
            <person name="Avarre J.-C."/>
            <person name="Campet M."/>
            <person name="Ha T."/>
            <person name="Dugue R."/>
            <person name="Lampietro C."/>
            <person name="Louis A."/>
            <person name="Herpin A."/>
            <person name="Echchiki A."/>
            <person name="Berthelot C."/>
            <person name="Parey E."/>
            <person name="Roest-Crollius H."/>
            <person name="Braasch I."/>
            <person name="Postlethwait J.H."/>
            <person name="Bobe J."/>
            <person name="Montfort J."/>
            <person name="Bouchez O."/>
            <person name="Begum T."/>
            <person name="Schartl M."/>
            <person name="Gustiano R."/>
            <person name="Guiguen Y."/>
        </authorList>
    </citation>
    <scope>NUCLEOTIDE SEQUENCE</scope>
    <source>
        <strain evidence="1">Pdj_M5554</strain>
    </source>
</reference>
<sequence length="356" mass="40301">MDCAEVKGHIPTEEQLEPLVILEEGDKLDDFTHISMTGKGILRVKKEDMEDRIKGSSNGSTDSKNDVEEGESMHITITQEEVESERKEGLEYENRKIEGVTETKENTEVKRVQAVPGLVMEKAGGEMEGMQTDTVSKKESLADTQPSAKLRLRDRLSPEDAQQKVHRLSPDSPDALYELLCALQEGRRLNDQRCSFTLQPRRRCHSEPGTPRHSQKVVFSSMTSLQKEEFFDLVATSQARRLDDQRADFQSTSPVAPVPLEPRRPSSAPETFSQPRPKSRRSSWKVMEFSQTVPKPAAKEELYNMILTSQAQGRLEEQRSKAPGPMDDEDFFSLLLKVQGGRIDEQRTELPVALRY</sequence>
<accession>A0ACC5ZCV1</accession>
<dbReference type="Proteomes" id="UP000830395">
    <property type="component" value="Chromosome 22"/>
</dbReference>
<name>A0ACC5ZCV1_9TELE</name>
<evidence type="ECO:0000313" key="2">
    <source>
        <dbReference type="Proteomes" id="UP000830395"/>
    </source>
</evidence>
<keyword evidence="2" id="KW-1185">Reference proteome</keyword>
<evidence type="ECO:0000313" key="1">
    <source>
        <dbReference type="EMBL" id="MCJ8745475.1"/>
    </source>
</evidence>
<proteinExistence type="predicted"/>
<organism evidence="1 2">
    <name type="scientific">Pangasius djambal</name>
    <dbReference type="NCBI Taxonomy" id="1691987"/>
    <lineage>
        <taxon>Eukaryota</taxon>
        <taxon>Metazoa</taxon>
        <taxon>Chordata</taxon>
        <taxon>Craniata</taxon>
        <taxon>Vertebrata</taxon>
        <taxon>Euteleostomi</taxon>
        <taxon>Actinopterygii</taxon>
        <taxon>Neopterygii</taxon>
        <taxon>Teleostei</taxon>
        <taxon>Ostariophysi</taxon>
        <taxon>Siluriformes</taxon>
        <taxon>Pangasiidae</taxon>
        <taxon>Pangasius</taxon>
    </lineage>
</organism>
<dbReference type="EMBL" id="CM040996">
    <property type="protein sequence ID" value="MCJ8745475.1"/>
    <property type="molecule type" value="Genomic_DNA"/>
</dbReference>
<protein>
    <submittedName>
        <fullName evidence="1">Uncharacterized protein</fullName>
    </submittedName>
</protein>